<dbReference type="AlphaFoldDB" id="A0AAD7NHI2"/>
<sequence length="334" mass="37854">MISFPFDVFMEILPLVDFTDLAAMAATNKDLSAYALDRMYQHIVSKNMQRACESIASNPSLAQRVQSLEINRSDHGANIETILPALRDALRNTRNLRTLKLDVDGQHSWILTPSLGVFKLRSFSSMSYTDQPLLDFLHHQTELEELRLAHSFIESQSPVPWDFPHLKKFDGPMSWIEVVVPRHPVSHVIVTHVSSVYGTLAAMGMTTAPIRHLQIPFHAMHKRTYEELKILFPALVDLTITNDAVPHNQTIVSSLSAWVQGWLQGLLAAISTVESVCLLGYDLTDECDEETVRKMTERAPAVRKFSLQDRGLGSGRNSRMIHWERRSSGWEVRQ</sequence>
<evidence type="ECO:0008006" key="3">
    <source>
        <dbReference type="Google" id="ProtNLM"/>
    </source>
</evidence>
<evidence type="ECO:0000313" key="2">
    <source>
        <dbReference type="Proteomes" id="UP001215280"/>
    </source>
</evidence>
<name>A0AAD7NHI2_9AGAR</name>
<organism evidence="1 2">
    <name type="scientific">Mycena maculata</name>
    <dbReference type="NCBI Taxonomy" id="230809"/>
    <lineage>
        <taxon>Eukaryota</taxon>
        <taxon>Fungi</taxon>
        <taxon>Dikarya</taxon>
        <taxon>Basidiomycota</taxon>
        <taxon>Agaricomycotina</taxon>
        <taxon>Agaricomycetes</taxon>
        <taxon>Agaricomycetidae</taxon>
        <taxon>Agaricales</taxon>
        <taxon>Marasmiineae</taxon>
        <taxon>Mycenaceae</taxon>
        <taxon>Mycena</taxon>
    </lineage>
</organism>
<reference evidence="1" key="1">
    <citation type="submission" date="2023-03" db="EMBL/GenBank/DDBJ databases">
        <title>Massive genome expansion in bonnet fungi (Mycena s.s.) driven by repeated elements and novel gene families across ecological guilds.</title>
        <authorList>
            <consortium name="Lawrence Berkeley National Laboratory"/>
            <person name="Harder C.B."/>
            <person name="Miyauchi S."/>
            <person name="Viragh M."/>
            <person name="Kuo A."/>
            <person name="Thoen E."/>
            <person name="Andreopoulos B."/>
            <person name="Lu D."/>
            <person name="Skrede I."/>
            <person name="Drula E."/>
            <person name="Henrissat B."/>
            <person name="Morin E."/>
            <person name="Kohler A."/>
            <person name="Barry K."/>
            <person name="LaButti K."/>
            <person name="Morin E."/>
            <person name="Salamov A."/>
            <person name="Lipzen A."/>
            <person name="Mereny Z."/>
            <person name="Hegedus B."/>
            <person name="Baldrian P."/>
            <person name="Stursova M."/>
            <person name="Weitz H."/>
            <person name="Taylor A."/>
            <person name="Grigoriev I.V."/>
            <person name="Nagy L.G."/>
            <person name="Martin F."/>
            <person name="Kauserud H."/>
        </authorList>
    </citation>
    <scope>NUCLEOTIDE SEQUENCE</scope>
    <source>
        <strain evidence="1">CBHHK188m</strain>
    </source>
</reference>
<gene>
    <name evidence="1" type="ORF">DFH07DRAFT_816341</name>
</gene>
<comment type="caution">
    <text evidence="1">The sequence shown here is derived from an EMBL/GenBank/DDBJ whole genome shotgun (WGS) entry which is preliminary data.</text>
</comment>
<dbReference type="EMBL" id="JARJLG010000048">
    <property type="protein sequence ID" value="KAJ7760665.1"/>
    <property type="molecule type" value="Genomic_DNA"/>
</dbReference>
<dbReference type="Proteomes" id="UP001215280">
    <property type="component" value="Unassembled WGS sequence"/>
</dbReference>
<proteinExistence type="predicted"/>
<protein>
    <recommendedName>
        <fullName evidence="3">F-box domain-containing protein</fullName>
    </recommendedName>
</protein>
<keyword evidence="2" id="KW-1185">Reference proteome</keyword>
<accession>A0AAD7NHI2</accession>
<evidence type="ECO:0000313" key="1">
    <source>
        <dbReference type="EMBL" id="KAJ7760665.1"/>
    </source>
</evidence>